<dbReference type="EMBL" id="LGRX02023800">
    <property type="protein sequence ID" value="KAK3254289.1"/>
    <property type="molecule type" value="Genomic_DNA"/>
</dbReference>
<reference evidence="2 3" key="1">
    <citation type="journal article" date="2015" name="Genome Biol. Evol.">
        <title>Comparative Genomics of a Bacterivorous Green Alga Reveals Evolutionary Causalities and Consequences of Phago-Mixotrophic Mode of Nutrition.</title>
        <authorList>
            <person name="Burns J.A."/>
            <person name="Paasch A."/>
            <person name="Narechania A."/>
            <person name="Kim E."/>
        </authorList>
    </citation>
    <scope>NUCLEOTIDE SEQUENCE [LARGE SCALE GENOMIC DNA]</scope>
    <source>
        <strain evidence="2 3">PLY_AMNH</strain>
    </source>
</reference>
<feature type="region of interest" description="Disordered" evidence="1">
    <location>
        <begin position="24"/>
        <end position="52"/>
    </location>
</feature>
<feature type="compositionally biased region" description="Low complexity" evidence="1">
    <location>
        <begin position="218"/>
        <end position="227"/>
    </location>
</feature>
<sequence>MKSPPSESNCSGAVGGSGAAAVEADKHSNCGGGGDGTARKAGVSAEKDGRTTGAKWEALTGDQLLRKLADLEYVEHFLGVNPSPERPKNLEFGDMPVLYDTYESLSMHAETIRSDVFERWVCEFEVLKTKQNLKHAANHGPSSMRPIIGPSSTAAFRICRQVARLSSDLPAGLERPAGAADAEPEEQTAQSVGQPAARQAGEASPRDQGQSIALTWTSSQALQWQGGSSAGAGDGDRDPSPLGNRGAREERGLGGDAAGGAREERG</sequence>
<evidence type="ECO:0000313" key="3">
    <source>
        <dbReference type="Proteomes" id="UP001190700"/>
    </source>
</evidence>
<feature type="region of interest" description="Disordered" evidence="1">
    <location>
        <begin position="169"/>
        <end position="266"/>
    </location>
</feature>
<feature type="non-terminal residue" evidence="2">
    <location>
        <position position="266"/>
    </location>
</feature>
<dbReference type="Proteomes" id="UP001190700">
    <property type="component" value="Unassembled WGS sequence"/>
</dbReference>
<dbReference type="AlphaFoldDB" id="A0AAE0F7D3"/>
<comment type="caution">
    <text evidence="2">The sequence shown here is derived from an EMBL/GenBank/DDBJ whole genome shotgun (WGS) entry which is preliminary data.</text>
</comment>
<organism evidence="2 3">
    <name type="scientific">Cymbomonas tetramitiformis</name>
    <dbReference type="NCBI Taxonomy" id="36881"/>
    <lineage>
        <taxon>Eukaryota</taxon>
        <taxon>Viridiplantae</taxon>
        <taxon>Chlorophyta</taxon>
        <taxon>Pyramimonadophyceae</taxon>
        <taxon>Pyramimonadales</taxon>
        <taxon>Pyramimonadaceae</taxon>
        <taxon>Cymbomonas</taxon>
    </lineage>
</organism>
<protein>
    <submittedName>
        <fullName evidence="2">Uncharacterized protein</fullName>
    </submittedName>
</protein>
<gene>
    <name evidence="2" type="ORF">CYMTET_36492</name>
</gene>
<name>A0AAE0F7D3_9CHLO</name>
<accession>A0AAE0F7D3</accession>
<proteinExistence type="predicted"/>
<keyword evidence="3" id="KW-1185">Reference proteome</keyword>
<evidence type="ECO:0000256" key="1">
    <source>
        <dbReference type="SAM" id="MobiDB-lite"/>
    </source>
</evidence>
<evidence type="ECO:0000313" key="2">
    <source>
        <dbReference type="EMBL" id="KAK3254289.1"/>
    </source>
</evidence>
<feature type="compositionally biased region" description="Polar residues" evidence="1">
    <location>
        <begin position="207"/>
        <end position="217"/>
    </location>
</feature>